<feature type="domain" description="BAAT/Acyl-CoA thioester hydrolase C-terminal" evidence="3">
    <location>
        <begin position="202"/>
        <end position="431"/>
    </location>
</feature>
<dbReference type="GO" id="GO:0016787">
    <property type="term" value="F:hydrolase activity"/>
    <property type="evidence" value="ECO:0007669"/>
    <property type="project" value="UniProtKB-KW"/>
</dbReference>
<organism evidence="4 5">
    <name type="scientific">Achromobacter seleniivolatilans</name>
    <dbReference type="NCBI Taxonomy" id="3047478"/>
    <lineage>
        <taxon>Bacteria</taxon>
        <taxon>Pseudomonadati</taxon>
        <taxon>Pseudomonadota</taxon>
        <taxon>Betaproteobacteria</taxon>
        <taxon>Burkholderiales</taxon>
        <taxon>Alcaligenaceae</taxon>
        <taxon>Achromobacter</taxon>
    </lineage>
</organism>
<comment type="similarity">
    <text evidence="1">Belongs to the C/M/P thioester hydrolase family.</text>
</comment>
<proteinExistence type="inferred from homology"/>
<dbReference type="PANTHER" id="PTHR10824:SF36">
    <property type="entry name" value="ACYL-COA THIOESTERASE 17-RELATED"/>
    <property type="match status" value="1"/>
</dbReference>
<keyword evidence="5" id="KW-1185">Reference proteome</keyword>
<evidence type="ECO:0000259" key="2">
    <source>
        <dbReference type="Pfam" id="PF04775"/>
    </source>
</evidence>
<dbReference type="PANTHER" id="PTHR10824">
    <property type="entry name" value="ACYL-COENZYME A THIOESTERASE-RELATED"/>
    <property type="match status" value="1"/>
</dbReference>
<dbReference type="Proteomes" id="UP001234798">
    <property type="component" value="Chromosome"/>
</dbReference>
<dbReference type="SUPFAM" id="SSF53474">
    <property type="entry name" value="alpha/beta-Hydrolases"/>
    <property type="match status" value="1"/>
</dbReference>
<dbReference type="InterPro" id="IPR042490">
    <property type="entry name" value="Thio_Ohase/BAAT_N"/>
</dbReference>
<dbReference type="Gene3D" id="3.40.50.1820">
    <property type="entry name" value="alpha/beta hydrolase"/>
    <property type="match status" value="1"/>
</dbReference>
<dbReference type="PIRSF" id="PIRSF016521">
    <property type="entry name" value="Acyl-CoA_hydro"/>
    <property type="match status" value="1"/>
</dbReference>
<evidence type="ECO:0000313" key="4">
    <source>
        <dbReference type="EMBL" id="WMD22185.1"/>
    </source>
</evidence>
<dbReference type="InterPro" id="IPR029058">
    <property type="entry name" value="AB_hydrolase_fold"/>
</dbReference>
<dbReference type="InterPro" id="IPR006862">
    <property type="entry name" value="Thio_Ohase/aa_AcTrfase"/>
</dbReference>
<evidence type="ECO:0000259" key="3">
    <source>
        <dbReference type="Pfam" id="PF08840"/>
    </source>
</evidence>
<dbReference type="EMBL" id="CP132976">
    <property type="protein sequence ID" value="WMD22185.1"/>
    <property type="molecule type" value="Genomic_DNA"/>
</dbReference>
<reference evidence="4 5" key="1">
    <citation type="submission" date="2023-08" db="EMBL/GenBank/DDBJ databases">
        <title>Achromobacter seleniivolatilans sp. nov., isolated from seleniferous soil.</title>
        <authorList>
            <person name="Zhang S."/>
            <person name="Li K."/>
            <person name="Peng J."/>
            <person name="Zhao Q."/>
            <person name="Wang H."/>
            <person name="Guo Y."/>
        </authorList>
    </citation>
    <scope>NUCLEOTIDE SEQUENCE [LARGE SCALE GENOMIC DNA]</scope>
    <source>
        <strain evidence="4 5">R39</strain>
    </source>
</reference>
<dbReference type="Pfam" id="PF08840">
    <property type="entry name" value="BAAT_C"/>
    <property type="match status" value="1"/>
</dbReference>
<sequence length="443" mass="46106">MTARIAIHPAVALIDVPRAITLSGFAAHTPVTLTLTSKQADGQVWRSRNVYLLDANGAIDVAQQAPESGAYAGVDGQGPFWSQSVLLTDDADAALLLAPAGADGAIHTLASATDGHGNHASARIEQHYAAPGAVRQELRQDGLVGTLYLPAGPGPHPAIVVLNGSGGGINDARAALFASHGYAALALGYFGAPGLPDYLSGIPLEYFERALQWLRHTVKPAGDFVAVSGHSRGGELALLLGSLYPRAVSAVIAYVPSSVVHGVLNAGKPGEGRFKPAWTQGGQALAHVWEQNAAQDWSLVDALPEPRRQAQAFVQAQQDETAVARARIPVERIAGPVLLLSAGDDGYWPSTQYARDVAQALKAADHPHAVEHHDYPQAGHALQAPHVPTTELARAHAVSGVVLTGGGDAAANARANVDSWETVHRFLSNAVAQHTPLAVAHAG</sequence>
<dbReference type="InterPro" id="IPR014940">
    <property type="entry name" value="BAAT_C"/>
</dbReference>
<dbReference type="RefSeq" id="WP_306946766.1">
    <property type="nucleotide sequence ID" value="NZ_CP132976.1"/>
</dbReference>
<dbReference type="Pfam" id="PF04775">
    <property type="entry name" value="Bile_Hydr_Trans"/>
    <property type="match status" value="1"/>
</dbReference>
<feature type="domain" description="Acyl-CoA thioester hydrolase/bile acid-CoA amino acid N-acetyltransferase" evidence="2">
    <location>
        <begin position="15"/>
        <end position="140"/>
    </location>
</feature>
<keyword evidence="4" id="KW-0378">Hydrolase</keyword>
<dbReference type="Gene3D" id="2.60.40.2240">
    <property type="entry name" value="Acyl-CoA thioester hydrolase/BAAT N-terminal domain"/>
    <property type="match status" value="1"/>
</dbReference>
<evidence type="ECO:0000313" key="5">
    <source>
        <dbReference type="Proteomes" id="UP001234798"/>
    </source>
</evidence>
<gene>
    <name evidence="4" type="ORF">RAS12_07350</name>
</gene>
<protein>
    <submittedName>
        <fullName evidence="4">Acyl-CoA thioester hydrolase/BAAT C-terminal domain-containing protein</fullName>
    </submittedName>
</protein>
<dbReference type="InterPro" id="IPR016662">
    <property type="entry name" value="Acyl-CoA_thioEstase_long-chain"/>
</dbReference>
<name>A0ABY9M649_9BURK</name>
<accession>A0ABY9M649</accession>
<evidence type="ECO:0000256" key="1">
    <source>
        <dbReference type="ARBA" id="ARBA00006538"/>
    </source>
</evidence>